<dbReference type="OrthoDB" id="1928at2759"/>
<evidence type="ECO:0000313" key="2">
    <source>
        <dbReference type="Proteomes" id="UP000728032"/>
    </source>
</evidence>
<organism evidence="1">
    <name type="scientific">Oppiella nova</name>
    <dbReference type="NCBI Taxonomy" id="334625"/>
    <lineage>
        <taxon>Eukaryota</taxon>
        <taxon>Metazoa</taxon>
        <taxon>Ecdysozoa</taxon>
        <taxon>Arthropoda</taxon>
        <taxon>Chelicerata</taxon>
        <taxon>Arachnida</taxon>
        <taxon>Acari</taxon>
        <taxon>Acariformes</taxon>
        <taxon>Sarcoptiformes</taxon>
        <taxon>Oribatida</taxon>
        <taxon>Brachypylina</taxon>
        <taxon>Oppioidea</taxon>
        <taxon>Oppiidae</taxon>
        <taxon>Oppiella</taxon>
    </lineage>
</organism>
<gene>
    <name evidence="1" type="ORF">ONB1V03_LOCUS22972</name>
</gene>
<keyword evidence="2" id="KW-1185">Reference proteome</keyword>
<proteinExistence type="predicted"/>
<dbReference type="AlphaFoldDB" id="A0A7R9MTU9"/>
<evidence type="ECO:0000313" key="1">
    <source>
        <dbReference type="EMBL" id="CAD7666613.1"/>
    </source>
</evidence>
<dbReference type="Proteomes" id="UP000728032">
    <property type="component" value="Unassembled WGS sequence"/>
</dbReference>
<dbReference type="EMBL" id="CAJPVJ010054851">
    <property type="protein sequence ID" value="CAG2183552.1"/>
    <property type="molecule type" value="Genomic_DNA"/>
</dbReference>
<name>A0A7R9MTU9_9ACAR</name>
<feature type="non-terminal residue" evidence="1">
    <location>
        <position position="70"/>
    </location>
</feature>
<dbReference type="Gene3D" id="3.40.120.10">
    <property type="entry name" value="Alpha-D-Glucose-1,6-Bisphosphate, subunit A, domain 3"/>
    <property type="match status" value="1"/>
</dbReference>
<reference evidence="1" key="1">
    <citation type="submission" date="2020-11" db="EMBL/GenBank/DDBJ databases">
        <authorList>
            <person name="Tran Van P."/>
        </authorList>
    </citation>
    <scope>NUCLEOTIDE SEQUENCE</scope>
</reference>
<dbReference type="EMBL" id="OC969676">
    <property type="protein sequence ID" value="CAD7666613.1"/>
    <property type="molecule type" value="Genomic_DNA"/>
</dbReference>
<sequence>MKDFNELLSRHPRKGNKWISYGTAGFRDKLQFTHICQQIKTNAKCFRATELQHIMFRMGILATLRARVVR</sequence>
<protein>
    <submittedName>
        <fullName evidence="1">Uncharacterized protein</fullName>
    </submittedName>
</protein>
<accession>A0A7R9MTU9</accession>